<protein>
    <submittedName>
        <fullName evidence="1">Uncharacterized protein</fullName>
    </submittedName>
</protein>
<dbReference type="EMBL" id="BLXT01005922">
    <property type="protein sequence ID" value="GFO27407.1"/>
    <property type="molecule type" value="Genomic_DNA"/>
</dbReference>
<name>A0AAV4C7Z0_9GAST</name>
<keyword evidence="2" id="KW-1185">Reference proteome</keyword>
<evidence type="ECO:0000313" key="1">
    <source>
        <dbReference type="EMBL" id="GFO27407.1"/>
    </source>
</evidence>
<gene>
    <name evidence="1" type="ORF">PoB_005391200</name>
</gene>
<reference evidence="1 2" key="1">
    <citation type="journal article" date="2021" name="Elife">
        <title>Chloroplast acquisition without the gene transfer in kleptoplastic sea slugs, Plakobranchus ocellatus.</title>
        <authorList>
            <person name="Maeda T."/>
            <person name="Takahashi S."/>
            <person name="Yoshida T."/>
            <person name="Shimamura S."/>
            <person name="Takaki Y."/>
            <person name="Nagai Y."/>
            <person name="Toyoda A."/>
            <person name="Suzuki Y."/>
            <person name="Arimoto A."/>
            <person name="Ishii H."/>
            <person name="Satoh N."/>
            <person name="Nishiyama T."/>
            <person name="Hasebe M."/>
            <person name="Maruyama T."/>
            <person name="Minagawa J."/>
            <person name="Obokata J."/>
            <person name="Shigenobu S."/>
        </authorList>
    </citation>
    <scope>NUCLEOTIDE SEQUENCE [LARGE SCALE GENOMIC DNA]</scope>
</reference>
<comment type="caution">
    <text evidence="1">The sequence shown here is derived from an EMBL/GenBank/DDBJ whole genome shotgun (WGS) entry which is preliminary data.</text>
</comment>
<evidence type="ECO:0000313" key="2">
    <source>
        <dbReference type="Proteomes" id="UP000735302"/>
    </source>
</evidence>
<proteinExistence type="predicted"/>
<dbReference type="Proteomes" id="UP000735302">
    <property type="component" value="Unassembled WGS sequence"/>
</dbReference>
<accession>A0AAV4C7Z0</accession>
<dbReference type="PROSITE" id="PS51257">
    <property type="entry name" value="PROKAR_LIPOPROTEIN"/>
    <property type="match status" value="1"/>
</dbReference>
<dbReference type="AlphaFoldDB" id="A0AAV4C7Z0"/>
<sequence length="108" mass="11482">MKLSNNRSGLWTDSLGLSSTFFLSCTVSSMVASGYTLNLGGFLHPQLPEGLRLPYGMPAFPLQIPIPLQIPPPAPGGETPRSSAFPFASLPLYPRSPCDGGGKAYKKD</sequence>
<organism evidence="1 2">
    <name type="scientific">Plakobranchus ocellatus</name>
    <dbReference type="NCBI Taxonomy" id="259542"/>
    <lineage>
        <taxon>Eukaryota</taxon>
        <taxon>Metazoa</taxon>
        <taxon>Spiralia</taxon>
        <taxon>Lophotrochozoa</taxon>
        <taxon>Mollusca</taxon>
        <taxon>Gastropoda</taxon>
        <taxon>Heterobranchia</taxon>
        <taxon>Euthyneura</taxon>
        <taxon>Panpulmonata</taxon>
        <taxon>Sacoglossa</taxon>
        <taxon>Placobranchoidea</taxon>
        <taxon>Plakobranchidae</taxon>
        <taxon>Plakobranchus</taxon>
    </lineage>
</organism>